<evidence type="ECO:0000256" key="2">
    <source>
        <dbReference type="SAM" id="MobiDB-lite"/>
    </source>
</evidence>
<dbReference type="STRING" id="79200.A0A165YGL0"/>
<dbReference type="OrthoDB" id="20172at2759"/>
<feature type="coiled-coil region" evidence="1">
    <location>
        <begin position="176"/>
        <end position="203"/>
    </location>
</feature>
<feature type="compositionally biased region" description="Basic and acidic residues" evidence="2">
    <location>
        <begin position="110"/>
        <end position="125"/>
    </location>
</feature>
<organism evidence="3">
    <name type="scientific">Daucus carota subsp. sativus</name>
    <name type="common">Carrot</name>
    <dbReference type="NCBI Taxonomy" id="79200"/>
    <lineage>
        <taxon>Eukaryota</taxon>
        <taxon>Viridiplantae</taxon>
        <taxon>Streptophyta</taxon>
        <taxon>Embryophyta</taxon>
        <taxon>Tracheophyta</taxon>
        <taxon>Spermatophyta</taxon>
        <taxon>Magnoliopsida</taxon>
        <taxon>eudicotyledons</taxon>
        <taxon>Gunneridae</taxon>
        <taxon>Pentapetalae</taxon>
        <taxon>asterids</taxon>
        <taxon>campanulids</taxon>
        <taxon>Apiales</taxon>
        <taxon>Apiaceae</taxon>
        <taxon>Apioideae</taxon>
        <taxon>Scandiceae</taxon>
        <taxon>Daucinae</taxon>
        <taxon>Daucus</taxon>
        <taxon>Daucus sect. Daucus</taxon>
    </lineage>
</organism>
<keyword evidence="1" id="KW-0175">Coiled coil</keyword>
<dbReference type="InterPro" id="IPR021827">
    <property type="entry name" value="Nup186/Nup192/Nup205"/>
</dbReference>
<evidence type="ECO:0008006" key="6">
    <source>
        <dbReference type="Google" id="ProtNLM"/>
    </source>
</evidence>
<name>A0A165YGL0_DAUCS</name>
<evidence type="ECO:0000313" key="3">
    <source>
        <dbReference type="EMBL" id="KZM99066.1"/>
    </source>
</evidence>
<dbReference type="OMA" id="VIARMVM"/>
<feature type="region of interest" description="Disordered" evidence="2">
    <location>
        <begin position="1"/>
        <end position="176"/>
    </location>
</feature>
<dbReference type="EMBL" id="LNRQ01000004">
    <property type="protein sequence ID" value="KZM99066.1"/>
    <property type="molecule type" value="Genomic_DNA"/>
</dbReference>
<dbReference type="GO" id="GO:0005643">
    <property type="term" value="C:nuclear pore"/>
    <property type="evidence" value="ECO:0007669"/>
    <property type="project" value="InterPro"/>
</dbReference>
<feature type="compositionally biased region" description="Polar residues" evidence="2">
    <location>
        <begin position="673"/>
        <end position="687"/>
    </location>
</feature>
<dbReference type="Gramene" id="KZM99066">
    <property type="protein sequence ID" value="KZM99066"/>
    <property type="gene ID" value="DCAR_013572"/>
</dbReference>
<dbReference type="KEGG" id="dcr:108218950"/>
<dbReference type="PANTHER" id="PTHR31344:SF11">
    <property type="entry name" value="NUCLEOLAR PROTEIN GAR2-LIKE PROTEIN"/>
    <property type="match status" value="1"/>
</dbReference>
<reference evidence="3" key="1">
    <citation type="journal article" date="2016" name="Nat. Genet.">
        <title>A high-quality carrot genome assembly provides new insights into carotenoid accumulation and asterid genome evolution.</title>
        <authorList>
            <person name="Iorizzo M."/>
            <person name="Ellison S."/>
            <person name="Senalik D."/>
            <person name="Zeng P."/>
            <person name="Satapoomin P."/>
            <person name="Huang J."/>
            <person name="Bowman M."/>
            <person name="Iovene M."/>
            <person name="Sanseverino W."/>
            <person name="Cavagnaro P."/>
            <person name="Yildiz M."/>
            <person name="Macko-Podgorni A."/>
            <person name="Moranska E."/>
            <person name="Grzebelus E."/>
            <person name="Grzebelus D."/>
            <person name="Ashrafi H."/>
            <person name="Zheng Z."/>
            <person name="Cheng S."/>
            <person name="Spooner D."/>
            <person name="Van Deynze A."/>
            <person name="Simon P."/>
        </authorList>
    </citation>
    <scope>NUCLEOTIDE SEQUENCE [LARGE SCALE GENOMIC DNA]</scope>
    <source>
        <tissue evidence="3">Leaf</tissue>
    </source>
</reference>
<feature type="compositionally biased region" description="Polar residues" evidence="2">
    <location>
        <begin position="87"/>
        <end position="109"/>
    </location>
</feature>
<evidence type="ECO:0000313" key="5">
    <source>
        <dbReference type="Proteomes" id="UP000077755"/>
    </source>
</evidence>
<sequence length="701" mass="77116">MVEKDSKEAANRPPSNVVDRDPLEGKEEDEYSDTEMTNESLSSHGGSQIADDDKIERAPKVTKKPVRKEASNGVKGQKAPRAKPQWGANNSKVKATLNTPKKSTNLSRANSKEAAKMLSDNDSKNMKVHPNPSSEPSAGVGVAPLEDVKEADVSDEALNGARSTGSDDETSKQEDNEALNLKIEIMESRIEKLEEELREVAALEMSLYSVVPEHGSSAHKVHTPARRLSRLYIHACKHWAQDKRATVAKNTVSGLVMIAKACGNDVSRLTFWLSNTVVLREIITQTFGSSCQSTSLAKISESNGAGKKSDDKSLQLKWRATSGSSSKQLNKNFMEFIDDWQETRTFTASLEKVESWIFSRIVESIWWQTLTPNMQSPVVTSGKKSTGMQENNSVNLWRNAFHDAFKRLCPLRAGGHECGCLPVLTRMVMEQCVARLDVAMFNAILRESAHEIPTDPISDPIVDSKVLPIPAGDLSFKSGAQLKNSVGSWSRWLSDFFEMDVDDSLTEDQDSSVDDVTHGGDAELKCFHLLNALSDLLMLPKDMLMDRSVRTEVCPSIGLSLLKRILCNFTPDEFCPDPVPGAVLEALNAECVIERRVSGETSGGFPYSAAQVVYTPPSAVHVAEKIAEVGWKSKMSRNASSVQRKGYTSDEELEEMDSPLTSIVEKLPASPDENGNGNKSDQRGYSSTNTRFGLLREVWLA</sequence>
<evidence type="ECO:0000256" key="1">
    <source>
        <dbReference type="SAM" id="Coils"/>
    </source>
</evidence>
<proteinExistence type="predicted"/>
<feature type="compositionally biased region" description="Basic and acidic residues" evidence="2">
    <location>
        <begin position="1"/>
        <end position="10"/>
    </location>
</feature>
<dbReference type="AlphaFoldDB" id="A0A165YGL0"/>
<evidence type="ECO:0000313" key="4">
    <source>
        <dbReference type="EMBL" id="WOG98110.1"/>
    </source>
</evidence>
<gene>
    <name evidence="3" type="ORF">DCAR_013572</name>
    <name evidence="4" type="ORF">DCAR_0417451</name>
</gene>
<keyword evidence="5" id="KW-1185">Reference proteome</keyword>
<accession>A0A165YGL0</accession>
<reference evidence="4" key="2">
    <citation type="submission" date="2022-03" db="EMBL/GenBank/DDBJ databases">
        <title>Draft title - Genomic analysis of global carrot germplasm unveils the trajectory of domestication and the origin of high carotenoid orange carrot.</title>
        <authorList>
            <person name="Iorizzo M."/>
            <person name="Ellison S."/>
            <person name="Senalik D."/>
            <person name="Macko-Podgorni A."/>
            <person name="Grzebelus D."/>
            <person name="Bostan H."/>
            <person name="Rolling W."/>
            <person name="Curaba J."/>
            <person name="Simon P."/>
        </authorList>
    </citation>
    <scope>NUCLEOTIDE SEQUENCE</scope>
    <source>
        <tissue evidence="4">Leaf</tissue>
    </source>
</reference>
<dbReference type="EMBL" id="CP093346">
    <property type="protein sequence ID" value="WOG98110.1"/>
    <property type="molecule type" value="Genomic_DNA"/>
</dbReference>
<dbReference type="PANTHER" id="PTHR31344">
    <property type="entry name" value="NUCLEAR PORE COMPLEX PROTEIN NUP205"/>
    <property type="match status" value="1"/>
</dbReference>
<protein>
    <recommendedName>
        <fullName evidence="6">Dilute domain-containing protein</fullName>
    </recommendedName>
</protein>
<feature type="region of interest" description="Disordered" evidence="2">
    <location>
        <begin position="666"/>
        <end position="687"/>
    </location>
</feature>
<dbReference type="Proteomes" id="UP000077755">
    <property type="component" value="Chromosome 4"/>
</dbReference>
<feature type="compositionally biased region" description="Polar residues" evidence="2">
    <location>
        <begin position="34"/>
        <end position="46"/>
    </location>
</feature>